<name>A0A392SFH5_9FABA</name>
<accession>A0A392SFH5</accession>
<comment type="caution">
    <text evidence="1">The sequence shown here is derived from an EMBL/GenBank/DDBJ whole genome shotgun (WGS) entry which is preliminary data.</text>
</comment>
<proteinExistence type="predicted"/>
<dbReference type="EMBL" id="LXQA010361425">
    <property type="protein sequence ID" value="MCI46710.1"/>
    <property type="molecule type" value="Genomic_DNA"/>
</dbReference>
<evidence type="ECO:0000313" key="1">
    <source>
        <dbReference type="EMBL" id="MCI46710.1"/>
    </source>
</evidence>
<feature type="non-terminal residue" evidence="1">
    <location>
        <position position="1"/>
    </location>
</feature>
<evidence type="ECO:0000313" key="2">
    <source>
        <dbReference type="Proteomes" id="UP000265520"/>
    </source>
</evidence>
<dbReference type="AlphaFoldDB" id="A0A392SFH5"/>
<sequence length="72" mass="8007">GRRGGGVIDEKGGVVRKSEGEFRTLDWINGLRKRKGYWSVVVGLWVGDGIDGEGTSVKEERTRVRVLESEEC</sequence>
<organism evidence="1 2">
    <name type="scientific">Trifolium medium</name>
    <dbReference type="NCBI Taxonomy" id="97028"/>
    <lineage>
        <taxon>Eukaryota</taxon>
        <taxon>Viridiplantae</taxon>
        <taxon>Streptophyta</taxon>
        <taxon>Embryophyta</taxon>
        <taxon>Tracheophyta</taxon>
        <taxon>Spermatophyta</taxon>
        <taxon>Magnoliopsida</taxon>
        <taxon>eudicotyledons</taxon>
        <taxon>Gunneridae</taxon>
        <taxon>Pentapetalae</taxon>
        <taxon>rosids</taxon>
        <taxon>fabids</taxon>
        <taxon>Fabales</taxon>
        <taxon>Fabaceae</taxon>
        <taxon>Papilionoideae</taxon>
        <taxon>50 kb inversion clade</taxon>
        <taxon>NPAAA clade</taxon>
        <taxon>Hologalegina</taxon>
        <taxon>IRL clade</taxon>
        <taxon>Trifolieae</taxon>
        <taxon>Trifolium</taxon>
    </lineage>
</organism>
<dbReference type="Proteomes" id="UP000265520">
    <property type="component" value="Unassembled WGS sequence"/>
</dbReference>
<reference evidence="1 2" key="1">
    <citation type="journal article" date="2018" name="Front. Plant Sci.">
        <title>Red Clover (Trifolium pratense) and Zigzag Clover (T. medium) - A Picture of Genomic Similarities and Differences.</title>
        <authorList>
            <person name="Dluhosova J."/>
            <person name="Istvanek J."/>
            <person name="Nedelnik J."/>
            <person name="Repkova J."/>
        </authorList>
    </citation>
    <scope>NUCLEOTIDE SEQUENCE [LARGE SCALE GENOMIC DNA]</scope>
    <source>
        <strain evidence="2">cv. 10/8</strain>
        <tissue evidence="1">Leaf</tissue>
    </source>
</reference>
<keyword evidence="2" id="KW-1185">Reference proteome</keyword>
<protein>
    <submittedName>
        <fullName evidence="1">Uncharacterized protein</fullName>
    </submittedName>
</protein>